<proteinExistence type="predicted"/>
<evidence type="ECO:0000313" key="1">
    <source>
        <dbReference type="EMBL" id="KAL0449262.1"/>
    </source>
</evidence>
<dbReference type="AlphaFoldDB" id="A0AAW2X4Y8"/>
<accession>A0AAW2X4Y8</accession>
<sequence length="109" mass="12691">MSKIFQRVRCAVVFSVSQGSTIHRELVRHHNFGEGDPLPLVLEGSTDLILDVLKALLKTFETGKPLWRDLLRDWWGSFLPPTHWGHRNRDNFFSFFFGGIHTEARWPIC</sequence>
<comment type="caution">
    <text evidence="1">The sequence shown here is derived from an EMBL/GenBank/DDBJ whole genome shotgun (WGS) entry which is preliminary data.</text>
</comment>
<reference evidence="1" key="2">
    <citation type="journal article" date="2024" name="Plant">
        <title>Genomic evolution and insights into agronomic trait innovations of Sesamum species.</title>
        <authorList>
            <person name="Miao H."/>
            <person name="Wang L."/>
            <person name="Qu L."/>
            <person name="Liu H."/>
            <person name="Sun Y."/>
            <person name="Le M."/>
            <person name="Wang Q."/>
            <person name="Wei S."/>
            <person name="Zheng Y."/>
            <person name="Lin W."/>
            <person name="Duan Y."/>
            <person name="Cao H."/>
            <person name="Xiong S."/>
            <person name="Wang X."/>
            <person name="Wei L."/>
            <person name="Li C."/>
            <person name="Ma Q."/>
            <person name="Ju M."/>
            <person name="Zhao R."/>
            <person name="Li G."/>
            <person name="Mu C."/>
            <person name="Tian Q."/>
            <person name="Mei H."/>
            <person name="Zhang T."/>
            <person name="Gao T."/>
            <person name="Zhang H."/>
        </authorList>
    </citation>
    <scope>NUCLEOTIDE SEQUENCE</scope>
    <source>
        <strain evidence="1">KEN1</strain>
    </source>
</reference>
<dbReference type="EMBL" id="JACGWN010000005">
    <property type="protein sequence ID" value="KAL0449262.1"/>
    <property type="molecule type" value="Genomic_DNA"/>
</dbReference>
<reference evidence="1" key="1">
    <citation type="submission" date="2020-06" db="EMBL/GenBank/DDBJ databases">
        <authorList>
            <person name="Li T."/>
            <person name="Hu X."/>
            <person name="Zhang T."/>
            <person name="Song X."/>
            <person name="Zhang H."/>
            <person name="Dai N."/>
            <person name="Sheng W."/>
            <person name="Hou X."/>
            <person name="Wei L."/>
        </authorList>
    </citation>
    <scope>NUCLEOTIDE SEQUENCE</scope>
    <source>
        <strain evidence="1">KEN1</strain>
        <tissue evidence="1">Leaf</tissue>
    </source>
</reference>
<organism evidence="1">
    <name type="scientific">Sesamum latifolium</name>
    <dbReference type="NCBI Taxonomy" id="2727402"/>
    <lineage>
        <taxon>Eukaryota</taxon>
        <taxon>Viridiplantae</taxon>
        <taxon>Streptophyta</taxon>
        <taxon>Embryophyta</taxon>
        <taxon>Tracheophyta</taxon>
        <taxon>Spermatophyta</taxon>
        <taxon>Magnoliopsida</taxon>
        <taxon>eudicotyledons</taxon>
        <taxon>Gunneridae</taxon>
        <taxon>Pentapetalae</taxon>
        <taxon>asterids</taxon>
        <taxon>lamiids</taxon>
        <taxon>Lamiales</taxon>
        <taxon>Pedaliaceae</taxon>
        <taxon>Sesamum</taxon>
    </lineage>
</organism>
<gene>
    <name evidence="1" type="ORF">Slati_1482600</name>
</gene>
<name>A0AAW2X4Y8_9LAMI</name>
<protein>
    <submittedName>
        <fullName evidence="1">Uncharacterized protein</fullName>
    </submittedName>
</protein>